<feature type="region of interest" description="Disordered" evidence="1">
    <location>
        <begin position="30"/>
        <end position="164"/>
    </location>
</feature>
<feature type="compositionally biased region" description="Polar residues" evidence="1">
    <location>
        <begin position="34"/>
        <end position="45"/>
    </location>
</feature>
<keyword evidence="4 5" id="KW-0418">Kinase</keyword>
<dbReference type="Gene3D" id="1.10.510.10">
    <property type="entry name" value="Transferase(Phosphotransferase) domain 1"/>
    <property type="match status" value="1"/>
</dbReference>
<dbReference type="InterPro" id="IPR050235">
    <property type="entry name" value="CK1_Ser-Thr_kinase"/>
</dbReference>
<dbReference type="Pfam" id="PF00069">
    <property type="entry name" value="Pkinase"/>
    <property type="match status" value="1"/>
</dbReference>
<feature type="compositionally biased region" description="Low complexity" evidence="1">
    <location>
        <begin position="64"/>
        <end position="76"/>
    </location>
</feature>
<accession>A0ABM3W0V5</accession>
<keyword evidence="3" id="KW-1185">Reference proteome</keyword>
<dbReference type="GO" id="GO:0016301">
    <property type="term" value="F:kinase activity"/>
    <property type="evidence" value="ECO:0007669"/>
    <property type="project" value="UniProtKB-KW"/>
</dbReference>
<proteinExistence type="predicted"/>
<sequence length="480" mass="53933">MITFCADCSKYLEATFRFCPYCGKHLPKEHDGAQSFTRPSLSSFRGSRRERKASPEVSPKKVKWSSSISPSSSVSSDCNRSASEDNLSPYQRLTASPHQVCSLGPERNQPGTSPPPQRSEDQRPGLCSRPPTPRSPLTPRQSPQTRRRSRATAALEPLPTGTVLTDKSGQSWRLGFLQTRDDQGLLYEAEPAVASACTSGSQKQRFSLKLDTKDGRLFNEQNFLQRAAKPLQVNKWKKLYSTPLLAVPTCVGFGVYQDKYRFLVFPGLGRSLQSAIDDNPKHVLPVRPVFQVACRLLDALEFIHENEYVHGNVTAENIFVNPEDLSQVTLTGYGFTFRYCPGGRHVPYVEGSRTPHEGDLEFMSVDLHNGCGPSRRSDLQSLGYCMLKWLYGSLPWTKCLPNTEDIMKLKQKFVDNPEALMAQCSRWISPSETLQEYLKVVMALKYDEKPPYATLRSSLEALLQDFRLSAYDPMDLQMAP</sequence>
<dbReference type="RefSeq" id="XP_060030206.1">
    <property type="nucleotide sequence ID" value="XM_060174223.1"/>
</dbReference>
<evidence type="ECO:0000256" key="1">
    <source>
        <dbReference type="SAM" id="MobiDB-lite"/>
    </source>
</evidence>
<dbReference type="SUPFAM" id="SSF56112">
    <property type="entry name" value="Protein kinase-like (PK-like)"/>
    <property type="match status" value="1"/>
</dbReference>
<organism evidence="3 4">
    <name type="scientific">Erinaceus europaeus</name>
    <name type="common">Western European hedgehog</name>
    <dbReference type="NCBI Taxonomy" id="9365"/>
    <lineage>
        <taxon>Eukaryota</taxon>
        <taxon>Metazoa</taxon>
        <taxon>Chordata</taxon>
        <taxon>Craniata</taxon>
        <taxon>Vertebrata</taxon>
        <taxon>Euteleostomi</taxon>
        <taxon>Mammalia</taxon>
        <taxon>Eutheria</taxon>
        <taxon>Laurasiatheria</taxon>
        <taxon>Eulipotyphla</taxon>
        <taxon>Erinaceidae</taxon>
        <taxon>Erinaceinae</taxon>
        <taxon>Erinaceus</taxon>
    </lineage>
</organism>
<dbReference type="SMART" id="SM00220">
    <property type="entry name" value="S_TKc"/>
    <property type="match status" value="1"/>
</dbReference>
<evidence type="ECO:0000313" key="3">
    <source>
        <dbReference type="Proteomes" id="UP001652624"/>
    </source>
</evidence>
<dbReference type="RefSeq" id="XP_060030215.1">
    <property type="nucleotide sequence ID" value="XM_060174232.1"/>
</dbReference>
<dbReference type="Proteomes" id="UP001652624">
    <property type="component" value="Chromosome 2"/>
</dbReference>
<gene>
    <name evidence="4 5" type="primary">VRK3</name>
</gene>
<dbReference type="InterPro" id="IPR000719">
    <property type="entry name" value="Prot_kinase_dom"/>
</dbReference>
<dbReference type="InterPro" id="IPR011009">
    <property type="entry name" value="Kinase-like_dom_sf"/>
</dbReference>
<protein>
    <submittedName>
        <fullName evidence="4 5">Inactive serine/threonine-protein kinase VRK3</fullName>
    </submittedName>
</protein>
<evidence type="ECO:0000259" key="2">
    <source>
        <dbReference type="PROSITE" id="PS50011"/>
    </source>
</evidence>
<feature type="domain" description="Protein kinase" evidence="2">
    <location>
        <begin position="172"/>
        <end position="463"/>
    </location>
</feature>
<dbReference type="GeneID" id="103120852"/>
<feature type="compositionally biased region" description="Polar residues" evidence="1">
    <location>
        <begin position="77"/>
        <end position="99"/>
    </location>
</feature>
<reference evidence="3 4" key="1">
    <citation type="submission" date="2025-05" db="UniProtKB">
        <authorList>
            <consortium name="RefSeq"/>
        </authorList>
    </citation>
    <scope>NUCLEOTIDE SEQUENCE [LARGE SCALE GENOMIC DNA]</scope>
</reference>
<name>A0ABM3W0V5_ERIEU</name>
<evidence type="ECO:0000313" key="5">
    <source>
        <dbReference type="RefSeq" id="XP_060030215.1"/>
    </source>
</evidence>
<keyword evidence="4 5" id="KW-0808">Transferase</keyword>
<dbReference type="PANTHER" id="PTHR11909">
    <property type="entry name" value="CASEIN KINASE-RELATED"/>
    <property type="match status" value="1"/>
</dbReference>
<evidence type="ECO:0000313" key="4">
    <source>
        <dbReference type="RefSeq" id="XP_060030206.1"/>
    </source>
</evidence>
<dbReference type="PROSITE" id="PS50011">
    <property type="entry name" value="PROTEIN_KINASE_DOM"/>
    <property type="match status" value="1"/>
</dbReference>